<name>A0A834TK84_9FABA</name>
<evidence type="ECO:0000313" key="3">
    <source>
        <dbReference type="Proteomes" id="UP000634136"/>
    </source>
</evidence>
<evidence type="ECO:0000313" key="2">
    <source>
        <dbReference type="EMBL" id="KAF7823320.1"/>
    </source>
</evidence>
<dbReference type="AlphaFoldDB" id="A0A834TK84"/>
<dbReference type="EMBL" id="JAAIUW010000007">
    <property type="protein sequence ID" value="KAF7823320.1"/>
    <property type="molecule type" value="Genomic_DNA"/>
</dbReference>
<feature type="compositionally biased region" description="Basic and acidic residues" evidence="1">
    <location>
        <begin position="1"/>
        <end position="14"/>
    </location>
</feature>
<protein>
    <submittedName>
        <fullName evidence="2">Uncharacterized protein</fullName>
    </submittedName>
</protein>
<accession>A0A834TK84</accession>
<gene>
    <name evidence="2" type="ORF">G2W53_021464</name>
</gene>
<organism evidence="2 3">
    <name type="scientific">Senna tora</name>
    <dbReference type="NCBI Taxonomy" id="362788"/>
    <lineage>
        <taxon>Eukaryota</taxon>
        <taxon>Viridiplantae</taxon>
        <taxon>Streptophyta</taxon>
        <taxon>Embryophyta</taxon>
        <taxon>Tracheophyta</taxon>
        <taxon>Spermatophyta</taxon>
        <taxon>Magnoliopsida</taxon>
        <taxon>eudicotyledons</taxon>
        <taxon>Gunneridae</taxon>
        <taxon>Pentapetalae</taxon>
        <taxon>rosids</taxon>
        <taxon>fabids</taxon>
        <taxon>Fabales</taxon>
        <taxon>Fabaceae</taxon>
        <taxon>Caesalpinioideae</taxon>
        <taxon>Cassia clade</taxon>
        <taxon>Senna</taxon>
    </lineage>
</organism>
<proteinExistence type="predicted"/>
<sequence length="21" mass="2484">MAEKCKENYQKPDARMLSARN</sequence>
<evidence type="ECO:0000256" key="1">
    <source>
        <dbReference type="SAM" id="MobiDB-lite"/>
    </source>
</evidence>
<feature type="region of interest" description="Disordered" evidence="1">
    <location>
        <begin position="1"/>
        <end position="21"/>
    </location>
</feature>
<reference evidence="2" key="1">
    <citation type="submission" date="2020-09" db="EMBL/GenBank/DDBJ databases">
        <title>Genome-Enabled Discovery of Anthraquinone Biosynthesis in Senna tora.</title>
        <authorList>
            <person name="Kang S.-H."/>
            <person name="Pandey R.P."/>
            <person name="Lee C.-M."/>
            <person name="Sim J.-S."/>
            <person name="Jeong J.-T."/>
            <person name="Choi B.-S."/>
            <person name="Jung M."/>
            <person name="Ginzburg D."/>
            <person name="Zhao K."/>
            <person name="Won S.Y."/>
            <person name="Oh T.-J."/>
            <person name="Yu Y."/>
            <person name="Kim N.-H."/>
            <person name="Lee O.R."/>
            <person name="Lee T.-H."/>
            <person name="Bashyal P."/>
            <person name="Kim T.-S."/>
            <person name="Lee W.-H."/>
            <person name="Kawkins C."/>
            <person name="Kim C.-K."/>
            <person name="Kim J.S."/>
            <person name="Ahn B.O."/>
            <person name="Rhee S.Y."/>
            <person name="Sohng J.K."/>
        </authorList>
    </citation>
    <scope>NUCLEOTIDE SEQUENCE</scope>
    <source>
        <tissue evidence="2">Leaf</tissue>
    </source>
</reference>
<comment type="caution">
    <text evidence="2">The sequence shown here is derived from an EMBL/GenBank/DDBJ whole genome shotgun (WGS) entry which is preliminary data.</text>
</comment>
<keyword evidence="3" id="KW-1185">Reference proteome</keyword>
<dbReference type="Proteomes" id="UP000634136">
    <property type="component" value="Unassembled WGS sequence"/>
</dbReference>